<protein>
    <recommendedName>
        <fullName evidence="8">DUF726 domain-containing protein</fullName>
    </recommendedName>
</protein>
<evidence type="ECO:0000256" key="3">
    <source>
        <dbReference type="ARBA" id="ARBA00022989"/>
    </source>
</evidence>
<comment type="subcellular location">
    <subcellularLocation>
        <location evidence="1">Membrane</location>
        <topology evidence="1">Multi-pass membrane protein</topology>
    </subcellularLocation>
</comment>
<feature type="transmembrane region" description="Helical" evidence="5">
    <location>
        <begin position="497"/>
        <end position="521"/>
    </location>
</feature>
<feature type="transmembrane region" description="Helical" evidence="5">
    <location>
        <begin position="554"/>
        <end position="571"/>
    </location>
</feature>
<comment type="caution">
    <text evidence="6">The sequence shown here is derived from an EMBL/GenBank/DDBJ whole genome shotgun (WGS) entry which is preliminary data.</text>
</comment>
<keyword evidence="7" id="KW-1185">Reference proteome</keyword>
<evidence type="ECO:0008006" key="8">
    <source>
        <dbReference type="Google" id="ProtNLM"/>
    </source>
</evidence>
<reference evidence="6" key="1">
    <citation type="submission" date="2021-01" db="EMBL/GenBank/DDBJ databases">
        <authorList>
            <consortium name="Genoscope - CEA"/>
            <person name="William W."/>
        </authorList>
    </citation>
    <scope>NUCLEOTIDE SEQUENCE</scope>
</reference>
<evidence type="ECO:0000313" key="7">
    <source>
        <dbReference type="Proteomes" id="UP000692954"/>
    </source>
</evidence>
<dbReference type="GO" id="GO:0016020">
    <property type="term" value="C:membrane"/>
    <property type="evidence" value="ECO:0007669"/>
    <property type="project" value="UniProtKB-SubCell"/>
</dbReference>
<gene>
    <name evidence="6" type="ORF">PSON_ATCC_30995.1.T0350074</name>
</gene>
<keyword evidence="3 5" id="KW-1133">Transmembrane helix</keyword>
<sequence>MFQILEFFFGKNIESAFAQKDDEINHLAENIIKEIGKIDIQCDNFQNNLESFIFVYGSRYLEVCDEIKDKFQKKSPQLYLRFKQYIQILIAKKFRKIAKNKQKQAYYKVVEAIKSKCKLNNPILVKKNNIRLLYEEYQQHYSKFLQRLSENQPQTMDWILIKYEQKAKNQLTYSLIENQEQNSKINVYKSLIMKCIHNYFSTQQFRILTQDHIIQLLQFGNKLYNQIFQDVQLGFEKFLFEVCDLNLFKQDQKELLQVFNSKEYQNKNFFFENFSLEQTIQLIVEMYIILSGFKFKNKFLMIEKYQTSSHAFLLKYCEQINNGKWEFTNSQILNLANQVMGDIYFQIMQQLNQNQQNQVIIQINNQNQMVQLFMNNKQTIINFNLQNSTYNFCISNLFSDTSEKCEKISNDYFSKFINEIIKQKHKDLQKYAKPEIFYLQSLSKLQVRSNIITIFANGFLTQKDIKDQNLCPLYQDSNLQTLILGWQASSVTNISKFAIIASFFGTSLLATAGLGFIAGVVKLISLFKECLAEAKKVGKYLAYFLQQNYLGTKTINLIGFSLGTVIVYYCLKQLIKFQKESNSDDPLIIHNVLMLGGVADKNLLSKLDYRCISGTFHNVYSRQDFVLTKVLSKLTTEIQPCGINPIQSMHPNVKNHNFTQQVEGHLNYKGKTLKEILKLTNFADQYLIL</sequence>
<dbReference type="AlphaFoldDB" id="A0A8S1M915"/>
<dbReference type="PANTHER" id="PTHR17920">
    <property type="entry name" value="TRANSMEMBRANE AND COILED-COIL DOMAIN-CONTAINING PROTEIN 4 TMCO4"/>
    <property type="match status" value="1"/>
</dbReference>
<dbReference type="Pfam" id="PF05277">
    <property type="entry name" value="DUF726"/>
    <property type="match status" value="1"/>
</dbReference>
<dbReference type="InterPro" id="IPR007941">
    <property type="entry name" value="DUF726"/>
</dbReference>
<name>A0A8S1M915_9CILI</name>
<dbReference type="PANTHER" id="PTHR17920:SF3">
    <property type="entry name" value="TRANSMEMBRANE AND COILED-COIL DOMAIN-CONTAINING PROTEIN 4"/>
    <property type="match status" value="1"/>
</dbReference>
<keyword evidence="2 5" id="KW-0812">Transmembrane</keyword>
<accession>A0A8S1M915</accession>
<evidence type="ECO:0000256" key="4">
    <source>
        <dbReference type="ARBA" id="ARBA00023136"/>
    </source>
</evidence>
<dbReference type="Proteomes" id="UP000692954">
    <property type="component" value="Unassembled WGS sequence"/>
</dbReference>
<keyword evidence="4 5" id="KW-0472">Membrane</keyword>
<proteinExistence type="predicted"/>
<dbReference type="OrthoDB" id="277931at2759"/>
<evidence type="ECO:0000256" key="5">
    <source>
        <dbReference type="SAM" id="Phobius"/>
    </source>
</evidence>
<evidence type="ECO:0000256" key="1">
    <source>
        <dbReference type="ARBA" id="ARBA00004141"/>
    </source>
</evidence>
<dbReference type="EMBL" id="CAJJDN010000035">
    <property type="protein sequence ID" value="CAD8076637.1"/>
    <property type="molecule type" value="Genomic_DNA"/>
</dbReference>
<evidence type="ECO:0000256" key="2">
    <source>
        <dbReference type="ARBA" id="ARBA00022692"/>
    </source>
</evidence>
<organism evidence="6 7">
    <name type="scientific">Paramecium sonneborni</name>
    <dbReference type="NCBI Taxonomy" id="65129"/>
    <lineage>
        <taxon>Eukaryota</taxon>
        <taxon>Sar</taxon>
        <taxon>Alveolata</taxon>
        <taxon>Ciliophora</taxon>
        <taxon>Intramacronucleata</taxon>
        <taxon>Oligohymenophorea</taxon>
        <taxon>Peniculida</taxon>
        <taxon>Parameciidae</taxon>
        <taxon>Paramecium</taxon>
    </lineage>
</organism>
<evidence type="ECO:0000313" key="6">
    <source>
        <dbReference type="EMBL" id="CAD8076637.1"/>
    </source>
</evidence>